<accession>A0ABP1RS66</accession>
<gene>
    <name evidence="1" type="ORF">ODALV1_LOCUS25399</name>
</gene>
<dbReference type="EMBL" id="CAXLJM020000103">
    <property type="protein sequence ID" value="CAL8134161.1"/>
    <property type="molecule type" value="Genomic_DNA"/>
</dbReference>
<evidence type="ECO:0000313" key="1">
    <source>
        <dbReference type="EMBL" id="CAL8134161.1"/>
    </source>
</evidence>
<comment type="caution">
    <text evidence="1">The sequence shown here is derived from an EMBL/GenBank/DDBJ whole genome shotgun (WGS) entry which is preliminary data.</text>
</comment>
<organism evidence="1 2">
    <name type="scientific">Orchesella dallaii</name>
    <dbReference type="NCBI Taxonomy" id="48710"/>
    <lineage>
        <taxon>Eukaryota</taxon>
        <taxon>Metazoa</taxon>
        <taxon>Ecdysozoa</taxon>
        <taxon>Arthropoda</taxon>
        <taxon>Hexapoda</taxon>
        <taxon>Collembola</taxon>
        <taxon>Entomobryomorpha</taxon>
        <taxon>Entomobryoidea</taxon>
        <taxon>Orchesellidae</taxon>
        <taxon>Orchesellinae</taxon>
        <taxon>Orchesella</taxon>
    </lineage>
</organism>
<dbReference type="Proteomes" id="UP001642540">
    <property type="component" value="Unassembled WGS sequence"/>
</dbReference>
<reference evidence="1 2" key="1">
    <citation type="submission" date="2024-08" db="EMBL/GenBank/DDBJ databases">
        <authorList>
            <person name="Cucini C."/>
            <person name="Frati F."/>
        </authorList>
    </citation>
    <scope>NUCLEOTIDE SEQUENCE [LARGE SCALE GENOMIC DNA]</scope>
</reference>
<keyword evidence="2" id="KW-1185">Reference proteome</keyword>
<name>A0ABP1RS66_9HEXA</name>
<proteinExistence type="predicted"/>
<protein>
    <submittedName>
        <fullName evidence="1">Uncharacterized protein</fullName>
    </submittedName>
</protein>
<sequence>MTSVYWVRKDLRIRSTFEGYQIEVDTSPESLVAYKFSNSDFKLVTLAFRTLQNRIVFTGTTSLDYELPELCKEDAINDTTHPHFWLSPLSIITVEFKTRPFINPEGRLYVRFFVEGLHATDMPAAEFIDIAKKLWQLLPHVCR</sequence>
<evidence type="ECO:0000313" key="2">
    <source>
        <dbReference type="Proteomes" id="UP001642540"/>
    </source>
</evidence>